<accession>A0AAV4T771</accession>
<gene>
    <name evidence="1" type="ORF">CEXT_238441</name>
</gene>
<protein>
    <submittedName>
        <fullName evidence="1">Uncharacterized protein</fullName>
    </submittedName>
</protein>
<reference evidence="1 2" key="1">
    <citation type="submission" date="2021-06" db="EMBL/GenBank/DDBJ databases">
        <title>Caerostris extrusa draft genome.</title>
        <authorList>
            <person name="Kono N."/>
            <person name="Arakawa K."/>
        </authorList>
    </citation>
    <scope>NUCLEOTIDE SEQUENCE [LARGE SCALE GENOMIC DNA]</scope>
</reference>
<dbReference type="AlphaFoldDB" id="A0AAV4T771"/>
<organism evidence="1 2">
    <name type="scientific">Caerostris extrusa</name>
    <name type="common">Bark spider</name>
    <name type="synonym">Caerostris bankana</name>
    <dbReference type="NCBI Taxonomy" id="172846"/>
    <lineage>
        <taxon>Eukaryota</taxon>
        <taxon>Metazoa</taxon>
        <taxon>Ecdysozoa</taxon>
        <taxon>Arthropoda</taxon>
        <taxon>Chelicerata</taxon>
        <taxon>Arachnida</taxon>
        <taxon>Araneae</taxon>
        <taxon>Araneomorphae</taxon>
        <taxon>Entelegynae</taxon>
        <taxon>Araneoidea</taxon>
        <taxon>Araneidae</taxon>
        <taxon>Caerostris</taxon>
    </lineage>
</organism>
<comment type="caution">
    <text evidence="1">The sequence shown here is derived from an EMBL/GenBank/DDBJ whole genome shotgun (WGS) entry which is preliminary data.</text>
</comment>
<evidence type="ECO:0000313" key="2">
    <source>
        <dbReference type="Proteomes" id="UP001054945"/>
    </source>
</evidence>
<name>A0AAV4T771_CAEEX</name>
<dbReference type="Proteomes" id="UP001054945">
    <property type="component" value="Unassembled WGS sequence"/>
</dbReference>
<proteinExistence type="predicted"/>
<keyword evidence="2" id="KW-1185">Reference proteome</keyword>
<dbReference type="EMBL" id="BPLR01010625">
    <property type="protein sequence ID" value="GIY40542.1"/>
    <property type="molecule type" value="Genomic_DNA"/>
</dbReference>
<sequence length="76" mass="8566">MPCNKGDAPCNKRDTMHTLKQARDYATKRDSMQAVQKTRHYACLTIKEIMHSSQQGETVQPKGHYACRATKGTIAK</sequence>
<evidence type="ECO:0000313" key="1">
    <source>
        <dbReference type="EMBL" id="GIY40542.1"/>
    </source>
</evidence>